<accession>A0A151PCT5</accession>
<comment type="caution">
    <text evidence="1">The sequence shown here is derived from an EMBL/GenBank/DDBJ whole genome shotgun (WGS) entry which is preliminary data.</text>
</comment>
<evidence type="ECO:0000313" key="1">
    <source>
        <dbReference type="EMBL" id="KYO46853.1"/>
    </source>
</evidence>
<dbReference type="EMBL" id="AKHW03000487">
    <property type="protein sequence ID" value="KYO46853.1"/>
    <property type="molecule type" value="Genomic_DNA"/>
</dbReference>
<dbReference type="AlphaFoldDB" id="A0A151PCT5"/>
<sequence>MNLEGFLEGVTRALRKSTIRIVASELQNLRKSKYQNKYRSGTRMLTQQVPEPGDVKWSIISKSRLDSVFEAGIRVPTAM</sequence>
<keyword evidence="2" id="KW-1185">Reference proteome</keyword>
<dbReference type="Proteomes" id="UP000050525">
    <property type="component" value="Unassembled WGS sequence"/>
</dbReference>
<reference evidence="1 2" key="1">
    <citation type="journal article" date="2012" name="Genome Biol.">
        <title>Sequencing three crocodilian genomes to illuminate the evolution of archosaurs and amniotes.</title>
        <authorList>
            <person name="St John J.A."/>
            <person name="Braun E.L."/>
            <person name="Isberg S.R."/>
            <person name="Miles L.G."/>
            <person name="Chong A.Y."/>
            <person name="Gongora J."/>
            <person name="Dalzell P."/>
            <person name="Moran C."/>
            <person name="Bed'hom B."/>
            <person name="Abzhanov A."/>
            <person name="Burgess S.C."/>
            <person name="Cooksey A.M."/>
            <person name="Castoe T.A."/>
            <person name="Crawford N.G."/>
            <person name="Densmore L.D."/>
            <person name="Drew J.C."/>
            <person name="Edwards S.V."/>
            <person name="Faircloth B.C."/>
            <person name="Fujita M.K."/>
            <person name="Greenwold M.J."/>
            <person name="Hoffmann F.G."/>
            <person name="Howard J.M."/>
            <person name="Iguchi T."/>
            <person name="Janes D.E."/>
            <person name="Khan S.Y."/>
            <person name="Kohno S."/>
            <person name="de Koning A.J."/>
            <person name="Lance S.L."/>
            <person name="McCarthy F.M."/>
            <person name="McCormack J.E."/>
            <person name="Merchant M.E."/>
            <person name="Peterson D.G."/>
            <person name="Pollock D.D."/>
            <person name="Pourmand N."/>
            <person name="Raney B.J."/>
            <person name="Roessler K.A."/>
            <person name="Sanford J.R."/>
            <person name="Sawyer R.H."/>
            <person name="Schmidt C.J."/>
            <person name="Triplett E.W."/>
            <person name="Tuberville T.D."/>
            <person name="Venegas-Anaya M."/>
            <person name="Howard J.T."/>
            <person name="Jarvis E.D."/>
            <person name="Guillette L.J.Jr."/>
            <person name="Glenn T.C."/>
            <person name="Green R.E."/>
            <person name="Ray D.A."/>
        </authorList>
    </citation>
    <scope>NUCLEOTIDE SEQUENCE [LARGE SCALE GENOMIC DNA]</scope>
    <source>
        <strain evidence="1">KSC_2009_1</strain>
    </source>
</reference>
<organism evidence="1 2">
    <name type="scientific">Alligator mississippiensis</name>
    <name type="common">American alligator</name>
    <dbReference type="NCBI Taxonomy" id="8496"/>
    <lineage>
        <taxon>Eukaryota</taxon>
        <taxon>Metazoa</taxon>
        <taxon>Chordata</taxon>
        <taxon>Craniata</taxon>
        <taxon>Vertebrata</taxon>
        <taxon>Euteleostomi</taxon>
        <taxon>Archelosauria</taxon>
        <taxon>Archosauria</taxon>
        <taxon>Crocodylia</taxon>
        <taxon>Alligatoridae</taxon>
        <taxon>Alligatorinae</taxon>
        <taxon>Alligator</taxon>
    </lineage>
</organism>
<gene>
    <name evidence="1" type="ORF">Y1Q_0014449</name>
</gene>
<name>A0A151PCT5_ALLMI</name>
<evidence type="ECO:0000313" key="2">
    <source>
        <dbReference type="Proteomes" id="UP000050525"/>
    </source>
</evidence>
<proteinExistence type="predicted"/>
<protein>
    <submittedName>
        <fullName evidence="1">Uncharacterized protein</fullName>
    </submittedName>
</protein>